<dbReference type="Proteomes" id="UP000751190">
    <property type="component" value="Unassembled WGS sequence"/>
</dbReference>
<protein>
    <submittedName>
        <fullName evidence="2">Uncharacterized protein</fullName>
    </submittedName>
</protein>
<accession>A0A8J6CA47</accession>
<evidence type="ECO:0000313" key="3">
    <source>
        <dbReference type="Proteomes" id="UP000751190"/>
    </source>
</evidence>
<feature type="compositionally biased region" description="Low complexity" evidence="1">
    <location>
        <begin position="306"/>
        <end position="328"/>
    </location>
</feature>
<dbReference type="SUPFAM" id="SSF54001">
    <property type="entry name" value="Cysteine proteinases"/>
    <property type="match status" value="1"/>
</dbReference>
<evidence type="ECO:0000313" key="2">
    <source>
        <dbReference type="EMBL" id="KAG8467212.1"/>
    </source>
</evidence>
<reference evidence="2" key="1">
    <citation type="submission" date="2021-05" db="EMBL/GenBank/DDBJ databases">
        <title>The genome of the haptophyte Pavlova lutheri (Diacronema luteri, Pavlovales) - a model for lipid biosynthesis in eukaryotic algae.</title>
        <authorList>
            <person name="Hulatt C.J."/>
            <person name="Posewitz M.C."/>
        </authorList>
    </citation>
    <scope>NUCLEOTIDE SEQUENCE</scope>
    <source>
        <strain evidence="2">NIVA-4/92</strain>
    </source>
</reference>
<feature type="region of interest" description="Disordered" evidence="1">
    <location>
        <begin position="302"/>
        <end position="328"/>
    </location>
</feature>
<dbReference type="EMBL" id="JAGTXO010000006">
    <property type="protein sequence ID" value="KAG8467212.1"/>
    <property type="molecule type" value="Genomic_DNA"/>
</dbReference>
<keyword evidence="3" id="KW-1185">Reference proteome</keyword>
<dbReference type="InterPro" id="IPR038765">
    <property type="entry name" value="Papain-like_cys_pep_sf"/>
</dbReference>
<proteinExistence type="predicted"/>
<dbReference type="AlphaFoldDB" id="A0A8J6CA47"/>
<gene>
    <name evidence="2" type="ORF">KFE25_000528</name>
</gene>
<sequence length="348" mass="38100">MPCFACGAHGPEEDTPQKLFSAWAKHIDEEPPISYGLCCYTCKRQPFLDDMVRLETLDDQRAALASLYTGDLLLYQNADLGSIFNLMAMQSSFGHAGVVVELDPEVAKELYPPDYAEHLRPADPRMARLNVLEAVEGRGVCLFPLEARLARCIKYNRYLAVRRHEGEIGPEQRAAVLRFIEEVRGRGLAVAGTSPGLVRNVLRLYLPCLPMTPRSSLRVLSCGELVVETLLKLGVLPSTTSFTASSVLPTFLTTSDGVPGQLRIDMFTNAGHRFRKETLFLFPGAPIVAHLQHVKRSLATARRHSVSTSGGAAAAARRGKSRAGSIGSGALRRKATQAELFKEAIELL</sequence>
<organism evidence="2 3">
    <name type="scientific">Diacronema lutheri</name>
    <name type="common">Unicellular marine alga</name>
    <name type="synonym">Monochrysis lutheri</name>
    <dbReference type="NCBI Taxonomy" id="2081491"/>
    <lineage>
        <taxon>Eukaryota</taxon>
        <taxon>Haptista</taxon>
        <taxon>Haptophyta</taxon>
        <taxon>Pavlovophyceae</taxon>
        <taxon>Pavlovales</taxon>
        <taxon>Pavlovaceae</taxon>
        <taxon>Diacronema</taxon>
    </lineage>
</organism>
<dbReference type="Gene3D" id="3.90.1720.10">
    <property type="entry name" value="endopeptidase domain like (from Nostoc punctiforme)"/>
    <property type="match status" value="1"/>
</dbReference>
<dbReference type="OrthoDB" id="289113at2759"/>
<evidence type="ECO:0000256" key="1">
    <source>
        <dbReference type="SAM" id="MobiDB-lite"/>
    </source>
</evidence>
<name>A0A8J6CA47_DIALT</name>
<comment type="caution">
    <text evidence="2">The sequence shown here is derived from an EMBL/GenBank/DDBJ whole genome shotgun (WGS) entry which is preliminary data.</text>
</comment>